<dbReference type="EMBL" id="VOBR01000010">
    <property type="protein sequence ID" value="TWP51025.1"/>
    <property type="molecule type" value="Genomic_DNA"/>
</dbReference>
<evidence type="ECO:0000313" key="5">
    <source>
        <dbReference type="EMBL" id="TWP51025.1"/>
    </source>
</evidence>
<dbReference type="GO" id="GO:0004497">
    <property type="term" value="F:monooxygenase activity"/>
    <property type="evidence" value="ECO:0007669"/>
    <property type="project" value="UniProtKB-KW"/>
</dbReference>
<evidence type="ECO:0000313" key="6">
    <source>
        <dbReference type="Proteomes" id="UP000316639"/>
    </source>
</evidence>
<evidence type="ECO:0000256" key="1">
    <source>
        <dbReference type="ARBA" id="ARBA00022729"/>
    </source>
</evidence>
<dbReference type="InterPro" id="IPR014756">
    <property type="entry name" value="Ig_E-set"/>
</dbReference>
<proteinExistence type="predicted"/>
<feature type="signal peptide" evidence="3">
    <location>
        <begin position="1"/>
        <end position="18"/>
    </location>
</feature>
<keyword evidence="5" id="KW-0560">Oxidoreductase</keyword>
<dbReference type="AlphaFoldDB" id="A0A563ETH5"/>
<keyword evidence="2" id="KW-0812">Transmembrane</keyword>
<keyword evidence="1 3" id="KW-0732">Signal</keyword>
<feature type="transmembrane region" description="Helical" evidence="2">
    <location>
        <begin position="207"/>
        <end position="227"/>
    </location>
</feature>
<dbReference type="PANTHER" id="PTHR34823">
    <property type="entry name" value="GLCNAC-BINDING PROTEIN A"/>
    <property type="match status" value="1"/>
</dbReference>
<dbReference type="OrthoDB" id="5179374at2"/>
<feature type="chain" id="PRO_5039589003" evidence="3">
    <location>
        <begin position="19"/>
        <end position="233"/>
    </location>
</feature>
<keyword evidence="2" id="KW-1133">Transmembrane helix</keyword>
<keyword evidence="5" id="KW-0503">Monooxygenase</keyword>
<evidence type="ECO:0000259" key="4">
    <source>
        <dbReference type="Pfam" id="PF03067"/>
    </source>
</evidence>
<feature type="domain" description="Chitin-binding type-4" evidence="4">
    <location>
        <begin position="21"/>
        <end position="190"/>
    </location>
</feature>
<comment type="caution">
    <text evidence="5">The sequence shown here is derived from an EMBL/GenBank/DDBJ whole genome shotgun (WGS) entry which is preliminary data.</text>
</comment>
<dbReference type="CDD" id="cd21177">
    <property type="entry name" value="LPMO_AA10"/>
    <property type="match status" value="1"/>
</dbReference>
<keyword evidence="2" id="KW-0472">Membrane</keyword>
<sequence>MRLFVACFLIILATAATAQAHGAPSNPPSRAYLCAPDQPSSATDACKAAAAWGLPAKQWDNIRRPNIAGRDRQLIPDGKLCSAGIPAYQGLDQPREDWPTTQLKNQFRYVSTIPHRGTFRFFVTKDGYDPTKPLKWEGLDEFQVVKDPKLVNGAYTFDLKLPQDKSGRHLIYTVWQNSDTVDTYYSCTDVIIGATAKTAGTSNSLRLPLSIGVAVLAFAAMLIGIHLSRRRIL</sequence>
<gene>
    <name evidence="5" type="ORF">FKR81_18330</name>
</gene>
<evidence type="ECO:0000256" key="3">
    <source>
        <dbReference type="SAM" id="SignalP"/>
    </source>
</evidence>
<organism evidence="5 6">
    <name type="scientific">Lentzea tibetensis</name>
    <dbReference type="NCBI Taxonomy" id="2591470"/>
    <lineage>
        <taxon>Bacteria</taxon>
        <taxon>Bacillati</taxon>
        <taxon>Actinomycetota</taxon>
        <taxon>Actinomycetes</taxon>
        <taxon>Pseudonocardiales</taxon>
        <taxon>Pseudonocardiaceae</taxon>
        <taxon>Lentzea</taxon>
    </lineage>
</organism>
<dbReference type="Proteomes" id="UP000316639">
    <property type="component" value="Unassembled WGS sequence"/>
</dbReference>
<dbReference type="Pfam" id="PF03067">
    <property type="entry name" value="LPMO_10"/>
    <property type="match status" value="1"/>
</dbReference>
<dbReference type="PANTHER" id="PTHR34823:SF1">
    <property type="entry name" value="CHITIN-BINDING TYPE-4 DOMAIN-CONTAINING PROTEIN"/>
    <property type="match status" value="1"/>
</dbReference>
<protein>
    <submittedName>
        <fullName evidence="5">Lytic polysaccharide monooxygenase</fullName>
    </submittedName>
</protein>
<dbReference type="InterPro" id="IPR051024">
    <property type="entry name" value="GlcNAc_Chitin_IntDeg"/>
</dbReference>
<dbReference type="SUPFAM" id="SSF81296">
    <property type="entry name" value="E set domains"/>
    <property type="match status" value="1"/>
</dbReference>
<dbReference type="Gene3D" id="2.70.50.50">
    <property type="entry name" value="chitin-binding protein cbp21"/>
    <property type="match status" value="1"/>
</dbReference>
<reference evidence="5 6" key="1">
    <citation type="submission" date="2019-07" db="EMBL/GenBank/DDBJ databases">
        <title>Lentzea xizangensis sp. nov., isolated from Qinghai-Tibetan Plateau Soils.</title>
        <authorList>
            <person name="Huang J."/>
        </authorList>
    </citation>
    <scope>NUCLEOTIDE SEQUENCE [LARGE SCALE GENOMIC DNA]</scope>
    <source>
        <strain evidence="5 6">FXJ1.1311</strain>
    </source>
</reference>
<dbReference type="InterPro" id="IPR004302">
    <property type="entry name" value="Cellulose/chitin-bd_N"/>
</dbReference>
<name>A0A563ETH5_9PSEU</name>
<accession>A0A563ETH5</accession>
<evidence type="ECO:0000256" key="2">
    <source>
        <dbReference type="SAM" id="Phobius"/>
    </source>
</evidence>
<keyword evidence="6" id="KW-1185">Reference proteome</keyword>
<dbReference type="RefSeq" id="WP_146353274.1">
    <property type="nucleotide sequence ID" value="NZ_VOBR01000010.1"/>
</dbReference>